<sequence length="505" mass="56732">MCDENLYVDAWWAAVSSHCSRQIIETKDFFNVNEALSGVPQPNVTGGEPPEIEFDDALARWMDGREIHNPTKEEERIHHKGVLAAKLKELKSWVELEAFCPVPRGAGKNVMAGRWVLRWKIIDGAKAVKARLVIRDFMDQQQGGLDTASFAARRTSQRLVLSVGVQYGWAIFSWDIGNAFLRGLSFAEIKEQGAEVMRDACLDPPADVFSILQEFKAFKGASKPTHLLKLLKGAYGLKDAFRLWKLRLDQYLTSERGFEHCGIQHKQLDDGSITITQDHYIKELKPIPLTAEQRSSPGDVVGDALHGHFLALEGGLEWAVNTRHDIAVYVGALQRHQRAPTIMDVINLNRVLRWAKRKHCVIRFEKMLPPLRILVISDSAFKRENGESMACRGHILALAEKQDDNPGGRAHWLEAVSKRHLRVTRSTFAAEINGNWPVRMEAVIDADSVFKSVTAQGVKLPLEESLISIVMAVREQFSLGLLERLWWCSAVDMLADAMTKGACAR</sequence>
<protein>
    <recommendedName>
        <fullName evidence="1">Reverse transcriptase Ty1/copia-type domain-containing protein</fullName>
    </recommendedName>
</protein>
<organism evidence="2 3">
    <name type="scientific">Prorocentrum cordatum</name>
    <dbReference type="NCBI Taxonomy" id="2364126"/>
    <lineage>
        <taxon>Eukaryota</taxon>
        <taxon>Sar</taxon>
        <taxon>Alveolata</taxon>
        <taxon>Dinophyceae</taxon>
        <taxon>Prorocentrales</taxon>
        <taxon>Prorocentraceae</taxon>
        <taxon>Prorocentrum</taxon>
    </lineage>
</organism>
<proteinExistence type="predicted"/>
<reference evidence="2" key="1">
    <citation type="submission" date="2023-10" db="EMBL/GenBank/DDBJ databases">
        <authorList>
            <person name="Chen Y."/>
            <person name="Shah S."/>
            <person name="Dougan E. K."/>
            <person name="Thang M."/>
            <person name="Chan C."/>
        </authorList>
    </citation>
    <scope>NUCLEOTIDE SEQUENCE [LARGE SCALE GENOMIC DNA]</scope>
</reference>
<evidence type="ECO:0000313" key="2">
    <source>
        <dbReference type="EMBL" id="CAK0804573.1"/>
    </source>
</evidence>
<feature type="domain" description="Reverse transcriptase Ty1/copia-type" evidence="1">
    <location>
        <begin position="107"/>
        <end position="260"/>
    </location>
</feature>
<keyword evidence="3" id="KW-1185">Reference proteome</keyword>
<name>A0ABN9QHH2_9DINO</name>
<evidence type="ECO:0000259" key="1">
    <source>
        <dbReference type="Pfam" id="PF07727"/>
    </source>
</evidence>
<dbReference type="InterPro" id="IPR013103">
    <property type="entry name" value="RVT_2"/>
</dbReference>
<gene>
    <name evidence="2" type="ORF">PCOR1329_LOCUS11331</name>
</gene>
<dbReference type="EMBL" id="CAUYUJ010003267">
    <property type="protein sequence ID" value="CAK0804573.1"/>
    <property type="molecule type" value="Genomic_DNA"/>
</dbReference>
<comment type="caution">
    <text evidence="2">The sequence shown here is derived from an EMBL/GenBank/DDBJ whole genome shotgun (WGS) entry which is preliminary data.</text>
</comment>
<dbReference type="Pfam" id="PF07727">
    <property type="entry name" value="RVT_2"/>
    <property type="match status" value="1"/>
</dbReference>
<evidence type="ECO:0000313" key="3">
    <source>
        <dbReference type="Proteomes" id="UP001189429"/>
    </source>
</evidence>
<dbReference type="Proteomes" id="UP001189429">
    <property type="component" value="Unassembled WGS sequence"/>
</dbReference>
<accession>A0ABN9QHH2</accession>